<dbReference type="CDD" id="cd14256">
    <property type="entry name" value="Dockerin_I"/>
    <property type="match status" value="1"/>
</dbReference>
<sequence length="630" mass="67318">MKKSSKVLSLVLAVLMAVSCFSGLTIFSASAEETDTKIYFDASNLPAEWGTTKTVYCHLYAVAGDDLPETSWQGKAEKCKKDTATGLYYFDTAKLKSADGTNHGGLKDNADYAVIFSTIDTKSQSHQTCNVTLGKPCLGDTIYLTGGTVENTEDSSKRDFAATWKNNSDNYGPKAAITSLGHVTEGRFPIYLSRAEMVAQAIFNWAVKNPKNYTPETVADICAQVEAEPMDVYNAYAEMYATELADPAAYPDCAPLTTVATLLGVDPSGTTAPATEEPTTVEPTTVEPTTVEPTTVEPTTEPTTEPATEPADATQYVVAGVESLTGYEWQGSPALAPENVMTKSGDVYTKTFTAVPVGKSYQLKVVANTGDEQKWIGLDGTDNNVTFDVESACDVTVTFNPATNEIAVTGDGVKMVTDLEINSITVVGNGENSWLNGVAWGVDAEVNHMTQIADKVYQITYTGVESADAAYQFKFAVNDDWAANWGLPEQSAATIGEDFDLTFNGENMLLNTVSAGYPEDSLVDVTITLDLTKFDYPSRSGAKANIKIDGNRVPLLGDADGDYSITVVDATTIQKIAINLMSIAADDANAFKACDANEDGRISIKDATIVQKYIVGGYETGNVGSPISVE</sequence>
<feature type="domain" description="Dockerin" evidence="3">
    <location>
        <begin position="552"/>
        <end position="623"/>
    </location>
</feature>
<dbReference type="Pfam" id="PF00404">
    <property type="entry name" value="Dockerin_1"/>
    <property type="match status" value="1"/>
</dbReference>
<evidence type="ECO:0000256" key="2">
    <source>
        <dbReference type="SAM" id="SignalP"/>
    </source>
</evidence>
<reference evidence="4" key="1">
    <citation type="submission" date="2017-07" db="EMBL/GenBank/DDBJ databases">
        <authorList>
            <person name="Mukhopadhya I."/>
            <person name="Flint H.J."/>
        </authorList>
    </citation>
    <scope>NUCLEOTIDE SEQUENCE</scope>
    <source>
        <strain evidence="4">L2-36</strain>
    </source>
</reference>
<feature type="compositionally biased region" description="Low complexity" evidence="1">
    <location>
        <begin position="270"/>
        <end position="310"/>
    </location>
</feature>
<name>A0ABF7PL45_9FIRM</name>
<dbReference type="InterPro" id="IPR036439">
    <property type="entry name" value="Dockerin_dom_sf"/>
</dbReference>
<evidence type="ECO:0000313" key="4">
    <source>
        <dbReference type="EMBL" id="PKD29507.1"/>
    </source>
</evidence>
<dbReference type="Gene3D" id="2.60.40.10">
    <property type="entry name" value="Immunoglobulins"/>
    <property type="match status" value="2"/>
</dbReference>
<feature type="region of interest" description="Disordered" evidence="1">
    <location>
        <begin position="267"/>
        <end position="310"/>
    </location>
</feature>
<feature type="chain" id="PRO_5044890543" description="Dockerin domain-containing protein" evidence="2">
    <location>
        <begin position="32"/>
        <end position="630"/>
    </location>
</feature>
<protein>
    <recommendedName>
        <fullName evidence="3">Dockerin domain-containing protein</fullName>
    </recommendedName>
</protein>
<comment type="caution">
    <text evidence="4">The sequence shown here is derived from an EMBL/GenBank/DDBJ whole genome shotgun (WGS) entry which is preliminary data.</text>
</comment>
<dbReference type="InterPro" id="IPR002105">
    <property type="entry name" value="Dockerin_1_rpt"/>
</dbReference>
<dbReference type="EMBL" id="NPHY01000016">
    <property type="protein sequence ID" value="PKD29507.1"/>
    <property type="molecule type" value="Genomic_DNA"/>
</dbReference>
<evidence type="ECO:0000256" key="1">
    <source>
        <dbReference type="SAM" id="MobiDB-lite"/>
    </source>
</evidence>
<dbReference type="PROSITE" id="PS51766">
    <property type="entry name" value="DOCKERIN"/>
    <property type="match status" value="1"/>
</dbReference>
<dbReference type="AlphaFoldDB" id="A0ABF7PL45"/>
<gene>
    <name evidence="4" type="ORF">RBL236_01231</name>
</gene>
<keyword evidence="2" id="KW-0732">Signal</keyword>
<dbReference type="SUPFAM" id="SSF63446">
    <property type="entry name" value="Type I dockerin domain"/>
    <property type="match status" value="1"/>
</dbReference>
<proteinExistence type="predicted"/>
<dbReference type="Gene3D" id="1.10.1330.10">
    <property type="entry name" value="Dockerin domain"/>
    <property type="match status" value="1"/>
</dbReference>
<evidence type="ECO:0000259" key="3">
    <source>
        <dbReference type="PROSITE" id="PS51766"/>
    </source>
</evidence>
<accession>A0ABF7PL45</accession>
<organism evidence="4">
    <name type="scientific">Ruminococcus bromii</name>
    <dbReference type="NCBI Taxonomy" id="40518"/>
    <lineage>
        <taxon>Bacteria</taxon>
        <taxon>Bacillati</taxon>
        <taxon>Bacillota</taxon>
        <taxon>Clostridia</taxon>
        <taxon>Eubacteriales</taxon>
        <taxon>Oscillospiraceae</taxon>
        <taxon>Ruminococcus</taxon>
    </lineage>
</organism>
<reference evidence="4" key="2">
    <citation type="journal article" date="2018" name="Environ. Microbiol.">
        <title>Sporulation capability and amylosome conservation among diverse human colonic and rumen isolates of the keystone starch-degrader Ruminococcus bromii.</title>
        <authorList>
            <person name="Mukhopadhya I."/>
            <person name="Morais S."/>
            <person name="Laverde-Gomez J."/>
            <person name="Sheridan P.O."/>
            <person name="Walker A.W."/>
            <person name="Kelly W."/>
            <person name="Klieve A.V."/>
            <person name="Ouwerkerk D."/>
            <person name="Duncan S.H."/>
            <person name="Louis P."/>
            <person name="Koropatkin N."/>
            <person name="Cockburn D."/>
            <person name="Kibler R."/>
            <person name="Cooper P.J."/>
            <person name="Sandoval C."/>
            <person name="Crost E."/>
            <person name="Juge N."/>
            <person name="Bayer E.A."/>
            <person name="Flint H.J."/>
        </authorList>
    </citation>
    <scope>NUCLEOTIDE SEQUENCE</scope>
    <source>
        <strain evidence="4">L2-36</strain>
    </source>
</reference>
<feature type="signal peptide" evidence="2">
    <location>
        <begin position="1"/>
        <end position="31"/>
    </location>
</feature>
<dbReference type="InterPro" id="IPR016134">
    <property type="entry name" value="Dockerin_dom"/>
</dbReference>
<dbReference type="InterPro" id="IPR013783">
    <property type="entry name" value="Ig-like_fold"/>
</dbReference>
<dbReference type="PROSITE" id="PS51257">
    <property type="entry name" value="PROKAR_LIPOPROTEIN"/>
    <property type="match status" value="1"/>
</dbReference>